<protein>
    <submittedName>
        <fullName evidence="2">Periplasmic nitrate reductase, NapE protein</fullName>
    </submittedName>
</protein>
<name>A0ABS1T3K4_9GAMM</name>
<reference evidence="2 3" key="1">
    <citation type="submission" date="2021-01" db="EMBL/GenBank/DDBJ databases">
        <title>Genome sequence of Shewanella schlegeliana JCM 11561.</title>
        <authorList>
            <person name="Zhang H."/>
            <person name="Li C."/>
        </authorList>
    </citation>
    <scope>NUCLEOTIDE SEQUENCE [LARGE SCALE GENOMIC DNA]</scope>
    <source>
        <strain evidence="2 3">JCM 11561</strain>
    </source>
</reference>
<evidence type="ECO:0000313" key="2">
    <source>
        <dbReference type="EMBL" id="MBL4914402.1"/>
    </source>
</evidence>
<keyword evidence="1" id="KW-0812">Transmembrane</keyword>
<comment type="caution">
    <text evidence="2">The sequence shown here is derived from an EMBL/GenBank/DDBJ whole genome shotgun (WGS) entry which is preliminary data.</text>
</comment>
<organism evidence="2 3">
    <name type="scientific">Shewanella schlegeliana</name>
    <dbReference type="NCBI Taxonomy" id="190308"/>
    <lineage>
        <taxon>Bacteria</taxon>
        <taxon>Pseudomonadati</taxon>
        <taxon>Pseudomonadota</taxon>
        <taxon>Gammaproteobacteria</taxon>
        <taxon>Alteromonadales</taxon>
        <taxon>Shewanellaceae</taxon>
        <taxon>Shewanella</taxon>
    </lineage>
</organism>
<sequence>MTEQSPQKKQVTSKKDEVKALGFIILILFPVLTATLLSAYGLFTWISLTLTGVPSH</sequence>
<accession>A0ABS1T3K4</accession>
<proteinExistence type="predicted"/>
<keyword evidence="1" id="KW-0472">Membrane</keyword>
<dbReference type="Proteomes" id="UP000604898">
    <property type="component" value="Unassembled WGS sequence"/>
</dbReference>
<dbReference type="EMBL" id="JAESVD010000008">
    <property type="protein sequence ID" value="MBL4914402.1"/>
    <property type="molecule type" value="Genomic_DNA"/>
</dbReference>
<evidence type="ECO:0000256" key="1">
    <source>
        <dbReference type="SAM" id="Phobius"/>
    </source>
</evidence>
<keyword evidence="1" id="KW-1133">Transmembrane helix</keyword>
<gene>
    <name evidence="2" type="ORF">JMA39_14955</name>
</gene>
<feature type="transmembrane region" description="Helical" evidence="1">
    <location>
        <begin position="21"/>
        <end position="46"/>
    </location>
</feature>
<keyword evidence="3" id="KW-1185">Reference proteome</keyword>
<dbReference type="Pfam" id="PF06796">
    <property type="entry name" value="NapE"/>
    <property type="match status" value="1"/>
</dbReference>
<evidence type="ECO:0000313" key="3">
    <source>
        <dbReference type="Proteomes" id="UP000604898"/>
    </source>
</evidence>
<dbReference type="RefSeq" id="WP_202722651.1">
    <property type="nucleotide sequence ID" value="NZ_BPEX01000015.1"/>
</dbReference>
<dbReference type="InterPro" id="IPR010649">
    <property type="entry name" value="NapE_TorE"/>
</dbReference>